<protein>
    <submittedName>
        <fullName evidence="4">3-hydroxybutyrate dehydrogenase</fullName>
        <ecNumber evidence="4">1.1.1.30</ecNumber>
    </submittedName>
</protein>
<dbReference type="InterPro" id="IPR011294">
    <property type="entry name" value="3-OHbutyrate_DH"/>
</dbReference>
<evidence type="ECO:0000256" key="1">
    <source>
        <dbReference type="ARBA" id="ARBA00006484"/>
    </source>
</evidence>
<dbReference type="Proteomes" id="UP000321039">
    <property type="component" value="Unassembled WGS sequence"/>
</dbReference>
<reference evidence="4 5" key="1">
    <citation type="submission" date="2019-08" db="EMBL/GenBank/DDBJ databases">
        <title>Parahaliea maris sp. nov., isolated from the surface seawater.</title>
        <authorList>
            <person name="Liu Y."/>
        </authorList>
    </citation>
    <scope>NUCLEOTIDE SEQUENCE [LARGE SCALE GENOMIC DNA]</scope>
    <source>
        <strain evidence="4 5">HSLHS9</strain>
    </source>
</reference>
<dbReference type="PANTHER" id="PTHR42879:SF2">
    <property type="entry name" value="3-OXOACYL-[ACYL-CARRIER-PROTEIN] REDUCTASE FABG"/>
    <property type="match status" value="1"/>
</dbReference>
<dbReference type="NCBIfam" id="TIGR01963">
    <property type="entry name" value="PHB_DH"/>
    <property type="match status" value="1"/>
</dbReference>
<dbReference type="AlphaFoldDB" id="A0A5C9A345"/>
<dbReference type="Pfam" id="PF00106">
    <property type="entry name" value="adh_short"/>
    <property type="match status" value="1"/>
</dbReference>
<dbReference type="Gene3D" id="3.40.50.720">
    <property type="entry name" value="NAD(P)-binding Rossmann-like Domain"/>
    <property type="match status" value="1"/>
</dbReference>
<evidence type="ECO:0000313" key="5">
    <source>
        <dbReference type="Proteomes" id="UP000321039"/>
    </source>
</evidence>
<dbReference type="GO" id="GO:0003858">
    <property type="term" value="F:3-hydroxybutyrate dehydrogenase activity"/>
    <property type="evidence" value="ECO:0007669"/>
    <property type="project" value="UniProtKB-EC"/>
</dbReference>
<gene>
    <name evidence="4" type="ORF">FV139_05195</name>
</gene>
<dbReference type="SUPFAM" id="SSF51735">
    <property type="entry name" value="NAD(P)-binding Rossmann-fold domains"/>
    <property type="match status" value="1"/>
</dbReference>
<dbReference type="RefSeq" id="WP_148067206.1">
    <property type="nucleotide sequence ID" value="NZ_VRZA01000002.1"/>
</dbReference>
<evidence type="ECO:0000313" key="4">
    <source>
        <dbReference type="EMBL" id="TXS95295.1"/>
    </source>
</evidence>
<evidence type="ECO:0000256" key="2">
    <source>
        <dbReference type="RuleBase" id="RU000363"/>
    </source>
</evidence>
<dbReference type="InterPro" id="IPR020904">
    <property type="entry name" value="Sc_DH/Rdtase_CS"/>
</dbReference>
<keyword evidence="4" id="KW-0560">Oxidoreductase</keyword>
<keyword evidence="5" id="KW-1185">Reference proteome</keyword>
<dbReference type="GO" id="GO:0032787">
    <property type="term" value="P:monocarboxylic acid metabolic process"/>
    <property type="evidence" value="ECO:0007669"/>
    <property type="project" value="UniProtKB-ARBA"/>
</dbReference>
<dbReference type="EC" id="1.1.1.30" evidence="4"/>
<dbReference type="PANTHER" id="PTHR42879">
    <property type="entry name" value="3-OXOACYL-(ACYL-CARRIER-PROTEIN) REDUCTASE"/>
    <property type="match status" value="1"/>
</dbReference>
<sequence>MKGKVALVTGSTSGIGLAIARTLAARGCHIMLNGFFPAQAGQTPDQQGQALVAAMQEEFGVRVAYSAADLSDPEAIAGMLSGTVEQLGAVDILVNNAGIQHTAPVEEFTTTQWDRIIAINLSAAFHTIHHAIPHMQRQRWGRIVNIASVHGLVGSLHKSAYVAAKHGIVGLTKVVALENAANGITANAICPGWVSTELIKRQIEDIVEREGTSFEQAQHDLVTAKQPLPNMTSTEQIGEWVAFLCTEAAGTTTGATLAVDGGWTSQ</sequence>
<comment type="caution">
    <text evidence="4">The sequence shown here is derived from an EMBL/GenBank/DDBJ whole genome shotgun (WGS) entry which is preliminary data.</text>
</comment>
<dbReference type="NCBIfam" id="NF009093">
    <property type="entry name" value="PRK12429.1"/>
    <property type="match status" value="1"/>
</dbReference>
<dbReference type="InterPro" id="IPR057326">
    <property type="entry name" value="KR_dom"/>
</dbReference>
<accession>A0A5C9A345</accession>
<evidence type="ECO:0000259" key="3">
    <source>
        <dbReference type="SMART" id="SM00822"/>
    </source>
</evidence>
<dbReference type="FunFam" id="3.40.50.720:FF:000084">
    <property type="entry name" value="Short-chain dehydrogenase reductase"/>
    <property type="match status" value="1"/>
</dbReference>
<dbReference type="InterPro" id="IPR002347">
    <property type="entry name" value="SDR_fam"/>
</dbReference>
<dbReference type="InterPro" id="IPR050259">
    <property type="entry name" value="SDR"/>
</dbReference>
<dbReference type="EMBL" id="VRZA01000002">
    <property type="protein sequence ID" value="TXS95295.1"/>
    <property type="molecule type" value="Genomic_DNA"/>
</dbReference>
<dbReference type="PRINTS" id="PR00081">
    <property type="entry name" value="GDHRDH"/>
</dbReference>
<dbReference type="PRINTS" id="PR00080">
    <property type="entry name" value="SDRFAMILY"/>
</dbReference>
<comment type="similarity">
    <text evidence="1 2">Belongs to the short-chain dehydrogenases/reductases (SDR) family.</text>
</comment>
<organism evidence="4 5">
    <name type="scientific">Parahaliea maris</name>
    <dbReference type="NCBI Taxonomy" id="2716870"/>
    <lineage>
        <taxon>Bacteria</taxon>
        <taxon>Pseudomonadati</taxon>
        <taxon>Pseudomonadota</taxon>
        <taxon>Gammaproteobacteria</taxon>
        <taxon>Cellvibrionales</taxon>
        <taxon>Halieaceae</taxon>
        <taxon>Parahaliea</taxon>
    </lineage>
</organism>
<feature type="domain" description="Ketoreductase" evidence="3">
    <location>
        <begin position="4"/>
        <end position="183"/>
    </location>
</feature>
<proteinExistence type="inferred from homology"/>
<dbReference type="SMART" id="SM00822">
    <property type="entry name" value="PKS_KR"/>
    <property type="match status" value="1"/>
</dbReference>
<dbReference type="InterPro" id="IPR036291">
    <property type="entry name" value="NAD(P)-bd_dom_sf"/>
</dbReference>
<name>A0A5C9A345_9GAMM</name>
<dbReference type="PROSITE" id="PS00061">
    <property type="entry name" value="ADH_SHORT"/>
    <property type="match status" value="1"/>
</dbReference>